<comment type="caution">
    <text evidence="2">The sequence shown here is derived from an EMBL/GenBank/DDBJ whole genome shotgun (WGS) entry which is preliminary data.</text>
</comment>
<reference evidence="2 3" key="1">
    <citation type="submission" date="2018-10" db="EMBL/GenBank/DDBJ databases">
        <authorList>
            <person name="Ekblom R."/>
            <person name="Jareborg N."/>
        </authorList>
    </citation>
    <scope>NUCLEOTIDE SEQUENCE [LARGE SCALE GENOMIC DNA]</scope>
    <source>
        <tissue evidence="2">Muscle</tissue>
    </source>
</reference>
<feature type="compositionally biased region" description="Basic and acidic residues" evidence="1">
    <location>
        <begin position="1"/>
        <end position="12"/>
    </location>
</feature>
<evidence type="ECO:0000313" key="2">
    <source>
        <dbReference type="EMBL" id="VCW97732.1"/>
    </source>
</evidence>
<dbReference type="EMBL" id="CYRY02022889">
    <property type="protein sequence ID" value="VCW97732.1"/>
    <property type="molecule type" value="Genomic_DNA"/>
</dbReference>
<gene>
    <name evidence="2" type="ORF">BN2614_LOCUS2</name>
</gene>
<organism evidence="2 3">
    <name type="scientific">Gulo gulo</name>
    <name type="common">Wolverine</name>
    <name type="synonym">Gluton</name>
    <dbReference type="NCBI Taxonomy" id="48420"/>
    <lineage>
        <taxon>Eukaryota</taxon>
        <taxon>Metazoa</taxon>
        <taxon>Chordata</taxon>
        <taxon>Craniata</taxon>
        <taxon>Vertebrata</taxon>
        <taxon>Euteleostomi</taxon>
        <taxon>Mammalia</taxon>
        <taxon>Eutheria</taxon>
        <taxon>Laurasiatheria</taxon>
        <taxon>Carnivora</taxon>
        <taxon>Caniformia</taxon>
        <taxon>Musteloidea</taxon>
        <taxon>Mustelidae</taxon>
        <taxon>Guloninae</taxon>
        <taxon>Gulo</taxon>
    </lineage>
</organism>
<evidence type="ECO:0000256" key="1">
    <source>
        <dbReference type="SAM" id="MobiDB-lite"/>
    </source>
</evidence>
<proteinExistence type="predicted"/>
<name>A0A9X9Q2I7_GULGU</name>
<dbReference type="AlphaFoldDB" id="A0A9X9Q2I7"/>
<evidence type="ECO:0000313" key="3">
    <source>
        <dbReference type="Proteomes" id="UP000269945"/>
    </source>
</evidence>
<feature type="region of interest" description="Disordered" evidence="1">
    <location>
        <begin position="1"/>
        <end position="54"/>
    </location>
</feature>
<protein>
    <submittedName>
        <fullName evidence="2">Uncharacterized protein</fullName>
    </submittedName>
</protein>
<feature type="compositionally biased region" description="Low complexity" evidence="1">
    <location>
        <begin position="31"/>
        <end position="42"/>
    </location>
</feature>
<keyword evidence="3" id="KW-1185">Reference proteome</keyword>
<dbReference type="Proteomes" id="UP000269945">
    <property type="component" value="Unassembled WGS sequence"/>
</dbReference>
<accession>A0A9X9Q2I7</accession>
<sequence length="54" mass="5916">MSPRETTRRTGEEGTTTSFWMEVGTGRRGPRTTTPRMPRAGSRPPPGGGSRRRG</sequence>